<feature type="repeat" description="TPR" evidence="1">
    <location>
        <begin position="336"/>
        <end position="369"/>
    </location>
</feature>
<dbReference type="RefSeq" id="WP_044839078.1">
    <property type="nucleotide sequence ID" value="NZ_CP059734.1"/>
</dbReference>
<dbReference type="Proteomes" id="UP000032352">
    <property type="component" value="Chromosome pTvir"/>
</dbReference>
<dbReference type="InterPro" id="IPR000801">
    <property type="entry name" value="Esterase-like"/>
</dbReference>
<dbReference type="AlphaFoldDB" id="A0AAE9Z940"/>
<dbReference type="PANTHER" id="PTHR48098:SF6">
    <property type="entry name" value="FERRI-BACILLIBACTIN ESTERASE BESA"/>
    <property type="match status" value="1"/>
</dbReference>
<keyword evidence="3" id="KW-1185">Reference proteome</keyword>
<accession>A0AAE9Z940</accession>
<dbReference type="PANTHER" id="PTHR48098">
    <property type="entry name" value="ENTEROCHELIN ESTERASE-RELATED"/>
    <property type="match status" value="1"/>
</dbReference>
<dbReference type="Pfam" id="PF00756">
    <property type="entry name" value="Esterase"/>
    <property type="match status" value="1"/>
</dbReference>
<evidence type="ECO:0000313" key="2">
    <source>
        <dbReference type="EMBL" id="WDE08512.1"/>
    </source>
</evidence>
<dbReference type="InterPro" id="IPR029058">
    <property type="entry name" value="AB_hydrolase_fold"/>
</dbReference>
<proteinExistence type="predicted"/>
<dbReference type="Gene3D" id="3.40.50.1820">
    <property type="entry name" value="alpha/beta hydrolase"/>
    <property type="match status" value="1"/>
</dbReference>
<name>A0AAE9Z940_9GAMM</name>
<reference evidence="2 3" key="2">
    <citation type="journal article" date="2022" name="Mar. Drugs">
        <title>Bioassay-Guided Fractionation Leads to the Detection of Cholic Acid Generated by the Rare Thalassomonas sp.</title>
        <authorList>
            <person name="Pheiffer F."/>
            <person name="Schneider Y.K."/>
            <person name="Hansen E.H."/>
            <person name="Andersen J.H."/>
            <person name="Isaksson J."/>
            <person name="Busche T."/>
            <person name="R C."/>
            <person name="Kalinowski J."/>
            <person name="Zyl L.V."/>
            <person name="Trindade M."/>
        </authorList>
    </citation>
    <scope>NUCLEOTIDE SEQUENCE [LARGE SCALE GENOMIC DNA]</scope>
    <source>
        <strain evidence="2 3">XOM25</strain>
    </source>
</reference>
<dbReference type="InterPro" id="IPR050583">
    <property type="entry name" value="Mycobacterial_A85_antigen"/>
</dbReference>
<evidence type="ECO:0000256" key="1">
    <source>
        <dbReference type="PROSITE-ProRule" id="PRU00339"/>
    </source>
</evidence>
<evidence type="ECO:0008006" key="4">
    <source>
        <dbReference type="Google" id="ProtNLM"/>
    </source>
</evidence>
<organism evidence="2 3">
    <name type="scientific">Thalassomonas viridans</name>
    <dbReference type="NCBI Taxonomy" id="137584"/>
    <lineage>
        <taxon>Bacteria</taxon>
        <taxon>Pseudomonadati</taxon>
        <taxon>Pseudomonadota</taxon>
        <taxon>Gammaproteobacteria</taxon>
        <taxon>Alteromonadales</taxon>
        <taxon>Colwelliaceae</taxon>
        <taxon>Thalassomonas</taxon>
    </lineage>
</organism>
<reference evidence="2 3" key="1">
    <citation type="journal article" date="2015" name="Genome Announc.">
        <title>Draft Genome Sequences of Marine Isolates of Thalassomonas viridans and Thalassomonas actiniarum.</title>
        <authorList>
            <person name="Olonade I."/>
            <person name="van Zyl L.J."/>
            <person name="Trindade M."/>
        </authorList>
    </citation>
    <scope>NUCLEOTIDE SEQUENCE [LARGE SCALE GENOMIC DNA]</scope>
    <source>
        <strain evidence="2 3">XOM25</strain>
    </source>
</reference>
<dbReference type="KEGG" id="tvd:SG34_031820"/>
<dbReference type="InterPro" id="IPR011990">
    <property type="entry name" value="TPR-like_helical_dom_sf"/>
</dbReference>
<dbReference type="PROSITE" id="PS50005">
    <property type="entry name" value="TPR"/>
    <property type="match status" value="1"/>
</dbReference>
<keyword evidence="1" id="KW-0802">TPR repeat</keyword>
<sequence length="391" mass="44320">MLKILNILLLAVIGTVLPVGAFELIEEPITLEIGSRISFASKVLHEERELLVHLPEGYAQSGKRYPVLYLLDGERHFYHAITASKLLQEQARIPELIIVGIANLEGKRSRDLGAEKETFTRFLQNELMAYVDSHYRTTGLNTLYGHSLAGYFTVDLLARQPKLFENYIAASPPLTGDGDGIYTQLLELDKVQQANEKSLYFTLASQAEEGRSVTAALNRFVDALTAKAPAALNWHYEFMPRQTHITTYYPTFFNGMTYVFNDYQAPVFSGYRQYLDFGAMPGLQAYYKKRGQKYGERDSIPQSTLTSVAAMLLNEGQAEKALKIYLTVTEEYPDSALAYSGLGKTYQIMEQYDKSVQAHRKSVELSVQMAPDWQKFFKSRLEKARELAQKH</sequence>
<dbReference type="SUPFAM" id="SSF48452">
    <property type="entry name" value="TPR-like"/>
    <property type="match status" value="1"/>
</dbReference>
<dbReference type="Gene3D" id="1.25.40.10">
    <property type="entry name" value="Tetratricopeptide repeat domain"/>
    <property type="match status" value="1"/>
</dbReference>
<dbReference type="EMBL" id="CP059734">
    <property type="protein sequence ID" value="WDE08512.1"/>
    <property type="molecule type" value="Genomic_DNA"/>
</dbReference>
<evidence type="ECO:0000313" key="3">
    <source>
        <dbReference type="Proteomes" id="UP000032352"/>
    </source>
</evidence>
<protein>
    <recommendedName>
        <fullName evidence="4">Esterase</fullName>
    </recommendedName>
</protein>
<dbReference type="SUPFAM" id="SSF53474">
    <property type="entry name" value="alpha/beta-Hydrolases"/>
    <property type="match status" value="1"/>
</dbReference>
<dbReference type="InterPro" id="IPR019734">
    <property type="entry name" value="TPR_rpt"/>
</dbReference>
<gene>
    <name evidence="2" type="ORF">SG34_031820</name>
</gene>